<evidence type="ECO:0000313" key="1">
    <source>
        <dbReference type="EMBL" id="ELZ29515.1"/>
    </source>
</evidence>
<keyword evidence="2" id="KW-1185">Reference proteome</keyword>
<comment type="caution">
    <text evidence="1">The sequence shown here is derived from an EMBL/GenBank/DDBJ whole genome shotgun (WGS) entry which is preliminary data.</text>
</comment>
<gene>
    <name evidence="1" type="ORF">C475_02663</name>
</gene>
<name>M0D262_9EURY</name>
<dbReference type="Proteomes" id="UP000011626">
    <property type="component" value="Unassembled WGS sequence"/>
</dbReference>
<dbReference type="SUPFAM" id="SSF160104">
    <property type="entry name" value="Acetoacetate decarboxylase-like"/>
    <property type="match status" value="1"/>
</dbReference>
<evidence type="ECO:0000313" key="2">
    <source>
        <dbReference type="Proteomes" id="UP000011626"/>
    </source>
</evidence>
<organism evidence="1 2">
    <name type="scientific">Halosimplex carlsbadense 2-9-1</name>
    <dbReference type="NCBI Taxonomy" id="797114"/>
    <lineage>
        <taxon>Archaea</taxon>
        <taxon>Methanobacteriati</taxon>
        <taxon>Methanobacteriota</taxon>
        <taxon>Stenosarchaea group</taxon>
        <taxon>Halobacteria</taxon>
        <taxon>Halobacteriales</taxon>
        <taxon>Haloarculaceae</taxon>
        <taxon>Halosimplex</taxon>
    </lineage>
</organism>
<dbReference type="InterPro" id="IPR023375">
    <property type="entry name" value="ADC_dom_sf"/>
</dbReference>
<dbReference type="STRING" id="797114.C475_02663"/>
<accession>M0D262</accession>
<dbReference type="Pfam" id="PF06314">
    <property type="entry name" value="ADC"/>
    <property type="match status" value="1"/>
</dbReference>
<dbReference type="GO" id="GO:0016829">
    <property type="term" value="F:lyase activity"/>
    <property type="evidence" value="ECO:0007669"/>
    <property type="project" value="InterPro"/>
</dbReference>
<reference evidence="1 2" key="1">
    <citation type="journal article" date="2014" name="PLoS Genet.">
        <title>Phylogenetically driven sequencing of extremely halophilic archaea reveals strategies for static and dynamic osmo-response.</title>
        <authorList>
            <person name="Becker E.A."/>
            <person name="Seitzer P.M."/>
            <person name="Tritt A."/>
            <person name="Larsen D."/>
            <person name="Krusor M."/>
            <person name="Yao A.I."/>
            <person name="Wu D."/>
            <person name="Madern D."/>
            <person name="Eisen J.A."/>
            <person name="Darling A.E."/>
            <person name="Facciotti M.T."/>
        </authorList>
    </citation>
    <scope>NUCLEOTIDE SEQUENCE [LARGE SCALE GENOMIC DNA]</scope>
    <source>
        <strain evidence="1 2">2-9-1</strain>
    </source>
</reference>
<dbReference type="EMBL" id="AOIU01000006">
    <property type="protein sequence ID" value="ELZ29515.1"/>
    <property type="molecule type" value="Genomic_DNA"/>
</dbReference>
<proteinExistence type="predicted"/>
<dbReference type="AlphaFoldDB" id="M0D262"/>
<protein>
    <submittedName>
        <fullName evidence="1">Putative acetoacetate decarboxylase</fullName>
    </submittedName>
</protein>
<dbReference type="eggNOG" id="arCOG09106">
    <property type="taxonomic scope" value="Archaea"/>
</dbReference>
<sequence length="271" mass="27773">MSLPLDSITDHSATAILSAVSPGSAGVSDQSPNTRTLSTGHEVVVPLETEAEATAVVVTADAGAVAGWLPEGLAPLRLAPGRTAVTFLSVDYRRIGDDAMAPYEEFGVLFAATPADGPVPELGALRRGVAGPGSALGGYVAALPVTTEPARALGVEIWGYPKSVADIAVTDRGDRRRTAVGDERGHVVTLDAPWNPRFRTPVETASYTDGAGLERQPIELSGAFGARPLAGSYALGGHPLAERLRGLGLGRPLGAVAFDGTVVIGEGRPPV</sequence>
<dbReference type="InterPro" id="IPR010451">
    <property type="entry name" value="Acetoacetate_decarboxylase"/>
</dbReference>
<dbReference type="Gene3D" id="2.40.400.10">
    <property type="entry name" value="Acetoacetate decarboxylase-like"/>
    <property type="match status" value="1"/>
</dbReference>